<dbReference type="Gene3D" id="3.20.20.140">
    <property type="entry name" value="Metal-dependent hydrolases"/>
    <property type="match status" value="1"/>
</dbReference>
<dbReference type="PANTHER" id="PTHR43569:SF2">
    <property type="entry name" value="AMIDOHYDROLASE-RELATED DOMAIN-CONTAINING PROTEIN"/>
    <property type="match status" value="1"/>
</dbReference>
<dbReference type="RefSeq" id="WP_090676279.1">
    <property type="nucleotide sequence ID" value="NZ_FMTT01000058.1"/>
</dbReference>
<dbReference type="InterPro" id="IPR052350">
    <property type="entry name" value="Metallo-dep_Lactonases"/>
</dbReference>
<evidence type="ECO:0000256" key="1">
    <source>
        <dbReference type="ARBA" id="ARBA00038310"/>
    </source>
</evidence>
<name>A0A1G4TM30_9BACL</name>
<dbReference type="OrthoDB" id="5450317at2"/>
<evidence type="ECO:0000313" key="4">
    <source>
        <dbReference type="Proteomes" id="UP000198601"/>
    </source>
</evidence>
<feature type="domain" description="Amidohydrolase-related" evidence="2">
    <location>
        <begin position="3"/>
        <end position="277"/>
    </location>
</feature>
<dbReference type="Proteomes" id="UP000198601">
    <property type="component" value="Unassembled WGS sequence"/>
</dbReference>
<sequence>MRIDAHQHYWKLERGDYSWITPEMSVLYRDYEPRDLEAHLAANRIDRTIVVQAAPTLSDTDYMLELAGQSERIAGVVGWIDLERPDYREQYRKFKRHPAFVGFRTMIQEMERAEDMLRPHIVEAMRFFAEEDFPVDLLLKSHQLPAVLKLLEQTPNLRAVIDHIAKPQIAAGEWEPWSAQLAEAAASNPRLYCKLSGIVTEADHQNWKPEQIVRYVRHVVSVFGTDRVMFGSDWPVCLLAASYDQVVELLDCALPDGLGESEREAVFGGNALRFYKLEHLFLADRKNAGIP</sequence>
<organism evidence="3 4">
    <name type="scientific">Paenibacillus tianmuensis</name>
    <dbReference type="NCBI Taxonomy" id="624147"/>
    <lineage>
        <taxon>Bacteria</taxon>
        <taxon>Bacillati</taxon>
        <taxon>Bacillota</taxon>
        <taxon>Bacilli</taxon>
        <taxon>Bacillales</taxon>
        <taxon>Paenibacillaceae</taxon>
        <taxon>Paenibacillus</taxon>
    </lineage>
</organism>
<dbReference type="InterPro" id="IPR032466">
    <property type="entry name" value="Metal_Hydrolase"/>
</dbReference>
<dbReference type="PANTHER" id="PTHR43569">
    <property type="entry name" value="AMIDOHYDROLASE"/>
    <property type="match status" value="1"/>
</dbReference>
<dbReference type="AlphaFoldDB" id="A0A1G4TM30"/>
<dbReference type="SUPFAM" id="SSF51556">
    <property type="entry name" value="Metallo-dependent hydrolases"/>
    <property type="match status" value="1"/>
</dbReference>
<gene>
    <name evidence="3" type="ORF">SAMN04487970_10589</name>
</gene>
<dbReference type="STRING" id="624147.SAMN04487970_10589"/>
<dbReference type="InterPro" id="IPR006680">
    <property type="entry name" value="Amidohydro-rel"/>
</dbReference>
<accession>A0A1G4TM30</accession>
<comment type="similarity">
    <text evidence="1">Belongs to the metallo-dependent hydrolases superfamily.</text>
</comment>
<evidence type="ECO:0000313" key="3">
    <source>
        <dbReference type="EMBL" id="SCW82458.1"/>
    </source>
</evidence>
<dbReference type="Pfam" id="PF04909">
    <property type="entry name" value="Amidohydro_2"/>
    <property type="match status" value="1"/>
</dbReference>
<dbReference type="EMBL" id="FMTT01000058">
    <property type="protein sequence ID" value="SCW82458.1"/>
    <property type="molecule type" value="Genomic_DNA"/>
</dbReference>
<dbReference type="GO" id="GO:0016787">
    <property type="term" value="F:hydrolase activity"/>
    <property type="evidence" value="ECO:0007669"/>
    <property type="project" value="InterPro"/>
</dbReference>
<protein>
    <submittedName>
        <fullName evidence="3">L-fuconolactonase</fullName>
    </submittedName>
</protein>
<reference evidence="4" key="1">
    <citation type="submission" date="2016-10" db="EMBL/GenBank/DDBJ databases">
        <authorList>
            <person name="Varghese N."/>
            <person name="Submissions S."/>
        </authorList>
    </citation>
    <scope>NUCLEOTIDE SEQUENCE [LARGE SCALE GENOMIC DNA]</scope>
    <source>
        <strain evidence="4">CGMCC 1.8946</strain>
    </source>
</reference>
<keyword evidence="4" id="KW-1185">Reference proteome</keyword>
<proteinExistence type="inferred from homology"/>
<evidence type="ECO:0000259" key="2">
    <source>
        <dbReference type="Pfam" id="PF04909"/>
    </source>
</evidence>